<gene>
    <name evidence="1" type="ORF">KUCAC02_003284</name>
</gene>
<dbReference type="Proteomes" id="UP001057452">
    <property type="component" value="Chromosome 14"/>
</dbReference>
<proteinExistence type="predicted"/>
<comment type="caution">
    <text evidence="1">The sequence shown here is derived from an EMBL/GenBank/DDBJ whole genome shotgun (WGS) entry which is preliminary data.</text>
</comment>
<sequence>DVVCVGDKDVGSVLAQSPAPRHTHLWLNILCPPPIRAAQHFNFKKQLEQSFPCRRHGKSIYTPVIGNRGTCQDSMWISSPTTYSPTTSGTHNLCREAKAL</sequence>
<protein>
    <submittedName>
        <fullName evidence="1">Uncharacterized protein</fullName>
    </submittedName>
</protein>
<accession>A0ACB9WLU5</accession>
<feature type="non-terminal residue" evidence="1">
    <location>
        <position position="1"/>
    </location>
</feature>
<evidence type="ECO:0000313" key="1">
    <source>
        <dbReference type="EMBL" id="KAI4814076.1"/>
    </source>
</evidence>
<organism evidence="1 2">
    <name type="scientific">Chaenocephalus aceratus</name>
    <name type="common">Blackfin icefish</name>
    <name type="synonym">Chaenichthys aceratus</name>
    <dbReference type="NCBI Taxonomy" id="36190"/>
    <lineage>
        <taxon>Eukaryota</taxon>
        <taxon>Metazoa</taxon>
        <taxon>Chordata</taxon>
        <taxon>Craniata</taxon>
        <taxon>Vertebrata</taxon>
        <taxon>Euteleostomi</taxon>
        <taxon>Actinopterygii</taxon>
        <taxon>Neopterygii</taxon>
        <taxon>Teleostei</taxon>
        <taxon>Neoteleostei</taxon>
        <taxon>Acanthomorphata</taxon>
        <taxon>Eupercaria</taxon>
        <taxon>Perciformes</taxon>
        <taxon>Notothenioidei</taxon>
        <taxon>Channichthyidae</taxon>
        <taxon>Chaenocephalus</taxon>
    </lineage>
</organism>
<reference evidence="1" key="1">
    <citation type="submission" date="2022-05" db="EMBL/GenBank/DDBJ databases">
        <title>Chromosome-level genome of Chaenocephalus aceratus.</title>
        <authorList>
            <person name="Park H."/>
        </authorList>
    </citation>
    <scope>NUCLEOTIDE SEQUENCE</scope>
    <source>
        <strain evidence="1">KU_202001</strain>
    </source>
</reference>
<keyword evidence="2" id="KW-1185">Reference proteome</keyword>
<name>A0ACB9WLU5_CHAAC</name>
<evidence type="ECO:0000313" key="2">
    <source>
        <dbReference type="Proteomes" id="UP001057452"/>
    </source>
</evidence>
<dbReference type="EMBL" id="CM043798">
    <property type="protein sequence ID" value="KAI4814076.1"/>
    <property type="molecule type" value="Genomic_DNA"/>
</dbReference>